<dbReference type="Proteomes" id="UP001589605">
    <property type="component" value="Unassembled WGS sequence"/>
</dbReference>
<dbReference type="PROSITE" id="PS52016">
    <property type="entry name" value="TONB_DEPENDENT_REC_3"/>
    <property type="match status" value="1"/>
</dbReference>
<keyword evidence="4 7" id="KW-0812">Transmembrane</keyword>
<dbReference type="InterPro" id="IPR008969">
    <property type="entry name" value="CarboxyPept-like_regulatory"/>
</dbReference>
<sequence>MKTKFSGILTLFLAFVVQFAFAQEKTISGTISDETGLPLPGVNIIISGTSQGTQSNFDGEYTLTAASGDALSFSFIGYKTKSVTVASSNTINVVLREDLAQLDEVVVTALGIKKDEKAIGYASQQVKSDAISNVPTTNVVNSLSGKIAGVNITQSSGDVGASSRITIRGVSSIYGNSQPLIVLDGAVIDNNTYTGSSAGTDVPNGLADINPQDIESVNVLKGGAATALYGMRGTNGVLVITTKSGKNGKSLGVEINSSVSFSNAYVFPDYQNSYGQGYSPNYFEYVDGNSGDGGIDESWGPALDAGYDFIQYQSIIDNPNNPQALPWVSNPNSVENDFYSTGITTDNTVSFSGGTDTSTYRLSLGLVDSKGIIYNTDLKKYNISGNVNYELGEKWTVGFSSRFIQSSSDQRNAVGYGDPDNQVGQLVWSARQVDFGALRDWENLPLVDIAGDGITTPLNWNTAYNNNPYWALDNNLHPWTRNRWIGTANLGYQISDKLALNMSTGIDYFDDSRETMRNFGTVDNRNGYYSLVKRNRYEVNSQAILSFDDSYGSDDQFGVSVSAGGQMMSNNYTLFAGTAENLVLDGLFNLSNSSGAPLITDDSSDYKINSLFATGQLSYKNFLFLDATVRNDWASVLPSKNNSILYPSASLSAVVSDMLNMKSDVVSFLKLRASWAETGSAGPLVPYSVTPTYELSSSPLNGSTPTALYPNTQWNPDITAQTETATEFGLDARFFANRLRVDFTYYDKLNEDVIMPLQVSAASGFTSVWKNAATVANKGIELVLGVDLVRSQGDGFNLGIDVNFAKNENEVSDVEGEGVINLDYGSLWNVNTQARNGEAIGAIWGPAFARTPNGEILYENGLPVIGDSKVLGNSQADWVGGVAINASWKGFTFRTLFDIKEGGDVYSQTNTWGMLSGVLEETLVGRETGVIGSGEMADGNGGFVANNVVVGAQNYYSAAYNQNIAESSVYDASFVKWRELSISYSIPSKYFVNTGLQAINFGINARNLAIISKNVPHIDPETAFGVSTGQQGLEYAQTPSTRTIGVNLNVKF</sequence>
<feature type="signal peptide" evidence="8">
    <location>
        <begin position="1"/>
        <end position="22"/>
    </location>
</feature>
<evidence type="ECO:0000259" key="9">
    <source>
        <dbReference type="Pfam" id="PF07715"/>
    </source>
</evidence>
<dbReference type="InterPro" id="IPR023997">
    <property type="entry name" value="TonB-dep_OMP_SusC/RagA_CS"/>
</dbReference>
<dbReference type="InterPro" id="IPR037066">
    <property type="entry name" value="Plug_dom_sf"/>
</dbReference>
<dbReference type="NCBIfam" id="TIGR04057">
    <property type="entry name" value="SusC_RagA_signa"/>
    <property type="match status" value="1"/>
</dbReference>
<evidence type="ECO:0000313" key="11">
    <source>
        <dbReference type="Proteomes" id="UP001589605"/>
    </source>
</evidence>
<evidence type="ECO:0000256" key="3">
    <source>
        <dbReference type="ARBA" id="ARBA00022452"/>
    </source>
</evidence>
<evidence type="ECO:0000313" key="10">
    <source>
        <dbReference type="EMBL" id="MFB9054431.1"/>
    </source>
</evidence>
<keyword evidence="2 7" id="KW-0813">Transport</keyword>
<gene>
    <name evidence="10" type="ORF">ACFFVB_15185</name>
</gene>
<evidence type="ECO:0000256" key="4">
    <source>
        <dbReference type="ARBA" id="ARBA00022692"/>
    </source>
</evidence>
<dbReference type="SUPFAM" id="SSF49464">
    <property type="entry name" value="Carboxypeptidase regulatory domain-like"/>
    <property type="match status" value="1"/>
</dbReference>
<dbReference type="Pfam" id="PF07715">
    <property type="entry name" value="Plug"/>
    <property type="match status" value="1"/>
</dbReference>
<dbReference type="Gene3D" id="2.40.170.20">
    <property type="entry name" value="TonB-dependent receptor, beta-barrel domain"/>
    <property type="match status" value="1"/>
</dbReference>
<keyword evidence="5 7" id="KW-0472">Membrane</keyword>
<feature type="domain" description="TonB-dependent receptor plug" evidence="9">
    <location>
        <begin position="119"/>
        <end position="237"/>
    </location>
</feature>
<dbReference type="Pfam" id="PF13715">
    <property type="entry name" value="CarbopepD_reg_2"/>
    <property type="match status" value="1"/>
</dbReference>
<organism evidence="10 11">
    <name type="scientific">Formosa undariae</name>
    <dbReference type="NCBI Taxonomy" id="1325436"/>
    <lineage>
        <taxon>Bacteria</taxon>
        <taxon>Pseudomonadati</taxon>
        <taxon>Bacteroidota</taxon>
        <taxon>Flavobacteriia</taxon>
        <taxon>Flavobacteriales</taxon>
        <taxon>Flavobacteriaceae</taxon>
        <taxon>Formosa</taxon>
    </lineage>
</organism>
<reference evidence="10 11" key="1">
    <citation type="submission" date="2024-09" db="EMBL/GenBank/DDBJ databases">
        <authorList>
            <person name="Sun Q."/>
            <person name="Mori K."/>
        </authorList>
    </citation>
    <scope>NUCLEOTIDE SEQUENCE [LARGE SCALE GENOMIC DNA]</scope>
    <source>
        <strain evidence="10 11">CECT 8286</strain>
    </source>
</reference>
<evidence type="ECO:0000256" key="1">
    <source>
        <dbReference type="ARBA" id="ARBA00004571"/>
    </source>
</evidence>
<comment type="similarity">
    <text evidence="7">Belongs to the TonB-dependent receptor family.</text>
</comment>
<evidence type="ECO:0000256" key="7">
    <source>
        <dbReference type="PROSITE-ProRule" id="PRU01360"/>
    </source>
</evidence>
<dbReference type="InterPro" id="IPR036942">
    <property type="entry name" value="Beta-barrel_TonB_sf"/>
</dbReference>
<keyword evidence="8" id="KW-0732">Signal</keyword>
<dbReference type="Gene3D" id="2.170.130.10">
    <property type="entry name" value="TonB-dependent receptor, plug domain"/>
    <property type="match status" value="1"/>
</dbReference>
<name>A0ABV5F4Q9_9FLAO</name>
<comment type="subcellular location">
    <subcellularLocation>
        <location evidence="1 7">Cell outer membrane</location>
        <topology evidence="1 7">Multi-pass membrane protein</topology>
    </subcellularLocation>
</comment>
<dbReference type="EMBL" id="JBHMEZ010000013">
    <property type="protein sequence ID" value="MFB9054431.1"/>
    <property type="molecule type" value="Genomic_DNA"/>
</dbReference>
<dbReference type="RefSeq" id="WP_382384070.1">
    <property type="nucleotide sequence ID" value="NZ_JBHMEZ010000013.1"/>
</dbReference>
<dbReference type="SUPFAM" id="SSF56935">
    <property type="entry name" value="Porins"/>
    <property type="match status" value="1"/>
</dbReference>
<keyword evidence="11" id="KW-1185">Reference proteome</keyword>
<feature type="chain" id="PRO_5046004702" evidence="8">
    <location>
        <begin position="23"/>
        <end position="1052"/>
    </location>
</feature>
<keyword evidence="3 7" id="KW-1134">Transmembrane beta strand</keyword>
<proteinExistence type="inferred from homology"/>
<dbReference type="InterPro" id="IPR012910">
    <property type="entry name" value="Plug_dom"/>
</dbReference>
<dbReference type="NCBIfam" id="TIGR04056">
    <property type="entry name" value="OMP_RagA_SusC"/>
    <property type="match status" value="1"/>
</dbReference>
<evidence type="ECO:0000256" key="5">
    <source>
        <dbReference type="ARBA" id="ARBA00023136"/>
    </source>
</evidence>
<accession>A0ABV5F4Q9</accession>
<keyword evidence="6 7" id="KW-0998">Cell outer membrane</keyword>
<evidence type="ECO:0000256" key="2">
    <source>
        <dbReference type="ARBA" id="ARBA00022448"/>
    </source>
</evidence>
<comment type="caution">
    <text evidence="10">The sequence shown here is derived from an EMBL/GenBank/DDBJ whole genome shotgun (WGS) entry which is preliminary data.</text>
</comment>
<evidence type="ECO:0000256" key="6">
    <source>
        <dbReference type="ARBA" id="ARBA00023237"/>
    </source>
</evidence>
<dbReference type="InterPro" id="IPR023996">
    <property type="entry name" value="TonB-dep_OMP_SusC/RagA"/>
</dbReference>
<dbReference type="Gene3D" id="2.60.40.1120">
    <property type="entry name" value="Carboxypeptidase-like, regulatory domain"/>
    <property type="match status" value="1"/>
</dbReference>
<protein>
    <submittedName>
        <fullName evidence="10">SusC/RagA family TonB-linked outer membrane protein</fullName>
    </submittedName>
</protein>
<dbReference type="InterPro" id="IPR039426">
    <property type="entry name" value="TonB-dep_rcpt-like"/>
</dbReference>
<evidence type="ECO:0000256" key="8">
    <source>
        <dbReference type="SAM" id="SignalP"/>
    </source>
</evidence>